<protein>
    <submittedName>
        <fullName evidence="1">Uncharacterized protein</fullName>
    </submittedName>
</protein>
<proteinExistence type="predicted"/>
<organism evidence="1 2">
    <name type="scientific">Armillaria novae-zelandiae</name>
    <dbReference type="NCBI Taxonomy" id="153914"/>
    <lineage>
        <taxon>Eukaryota</taxon>
        <taxon>Fungi</taxon>
        <taxon>Dikarya</taxon>
        <taxon>Basidiomycota</taxon>
        <taxon>Agaricomycotina</taxon>
        <taxon>Agaricomycetes</taxon>
        <taxon>Agaricomycetidae</taxon>
        <taxon>Agaricales</taxon>
        <taxon>Marasmiineae</taxon>
        <taxon>Physalacriaceae</taxon>
        <taxon>Armillaria</taxon>
    </lineage>
</organism>
<dbReference type="AlphaFoldDB" id="A0AA39NCU9"/>
<gene>
    <name evidence="1" type="ORF">IW261DRAFT_158775</name>
</gene>
<evidence type="ECO:0000313" key="1">
    <source>
        <dbReference type="EMBL" id="KAK0463300.1"/>
    </source>
</evidence>
<dbReference type="Proteomes" id="UP001175227">
    <property type="component" value="Unassembled WGS sequence"/>
</dbReference>
<comment type="caution">
    <text evidence="1">The sequence shown here is derived from an EMBL/GenBank/DDBJ whole genome shotgun (WGS) entry which is preliminary data.</text>
</comment>
<reference evidence="1" key="1">
    <citation type="submission" date="2023-06" db="EMBL/GenBank/DDBJ databases">
        <authorList>
            <consortium name="Lawrence Berkeley National Laboratory"/>
            <person name="Ahrendt S."/>
            <person name="Sahu N."/>
            <person name="Indic B."/>
            <person name="Wong-Bajracharya J."/>
            <person name="Merenyi Z."/>
            <person name="Ke H.-M."/>
            <person name="Monk M."/>
            <person name="Kocsube S."/>
            <person name="Drula E."/>
            <person name="Lipzen A."/>
            <person name="Balint B."/>
            <person name="Henrissat B."/>
            <person name="Andreopoulos B."/>
            <person name="Martin F.M."/>
            <person name="Harder C.B."/>
            <person name="Rigling D."/>
            <person name="Ford K.L."/>
            <person name="Foster G.D."/>
            <person name="Pangilinan J."/>
            <person name="Papanicolaou A."/>
            <person name="Barry K."/>
            <person name="LaButti K."/>
            <person name="Viragh M."/>
            <person name="Koriabine M."/>
            <person name="Yan M."/>
            <person name="Riley R."/>
            <person name="Champramary S."/>
            <person name="Plett K.L."/>
            <person name="Tsai I.J."/>
            <person name="Slot J."/>
            <person name="Sipos G."/>
            <person name="Plett J."/>
            <person name="Nagy L.G."/>
            <person name="Grigoriev I.V."/>
        </authorList>
    </citation>
    <scope>NUCLEOTIDE SEQUENCE</scope>
    <source>
        <strain evidence="1">ICMP 16352</strain>
    </source>
</reference>
<dbReference type="EMBL" id="JAUEPR010000117">
    <property type="protein sequence ID" value="KAK0463300.1"/>
    <property type="molecule type" value="Genomic_DNA"/>
</dbReference>
<name>A0AA39NCU9_9AGAR</name>
<keyword evidence="2" id="KW-1185">Reference proteome</keyword>
<evidence type="ECO:0000313" key="2">
    <source>
        <dbReference type="Proteomes" id="UP001175227"/>
    </source>
</evidence>
<accession>A0AA39NCU9</accession>
<sequence>MVSRPWALRTPMSRRVLSIQSGIQSAFFCEAESESEHGILSQLYSCWCKGYGDGHSRHEAIRHKNLRMHSLQSRFESEVKSNWGPPFLAAVSSFDLWYSYQSILHFNIIGHIRPSSLRDDLLLMQKRISVCGASLHHVNSRSPGTTEVSVLRWTYKPRL</sequence>